<dbReference type="InterPro" id="IPR029044">
    <property type="entry name" value="Nucleotide-diphossugar_trans"/>
</dbReference>
<dbReference type="AlphaFoldDB" id="A0A1W6ZLF5"/>
<dbReference type="KEGG" id="bgm:CAL15_23920"/>
<dbReference type="OrthoDB" id="9781367at2"/>
<gene>
    <name evidence="3" type="ORF">CAL15_23920</name>
</gene>
<evidence type="ECO:0000259" key="2">
    <source>
        <dbReference type="Pfam" id="PF00535"/>
    </source>
</evidence>
<dbReference type="InterPro" id="IPR050834">
    <property type="entry name" value="Glycosyltransf_2"/>
</dbReference>
<dbReference type="Gene3D" id="3.90.550.10">
    <property type="entry name" value="Spore Coat Polysaccharide Biosynthesis Protein SpsA, Chain A"/>
    <property type="match status" value="1"/>
</dbReference>
<sequence length="312" mass="34512">MNGQASAVPDLSICICTYKRPELLERLLRAIAAQQGERYACQVVVVDNDPRHSAAPVMQRWRDRDGMAFTGLHVATPNISLARNAAVHAARAPWVVFVDDDEAPDAHWLQHLVHAQRQYGADAVFGPVLPRYADDTPDWIRRGGYFDRARHATGTLITTRDARTGNVLVRRSALLALDGPFDPAYGRSGGEDTVLFGALLARGAVFVWCDEATVEEEVPVERARLGWIVRRAYRGGQTFMRAELRRAAGARRVLRAAYLGARAAVQMLLAGLLALASLPFSRTRSARWLRTMAANAGKVTALFGHRYQEYGH</sequence>
<dbReference type="STRING" id="463040.CAL15_23920"/>
<dbReference type="PANTHER" id="PTHR43685:SF11">
    <property type="entry name" value="GLYCOSYLTRANSFERASE TAGX-RELATED"/>
    <property type="match status" value="1"/>
</dbReference>
<evidence type="ECO:0000313" key="3">
    <source>
        <dbReference type="EMBL" id="ARP97624.1"/>
    </source>
</evidence>
<protein>
    <submittedName>
        <fullName evidence="3">Glycosyl transferase</fullName>
    </submittedName>
</protein>
<keyword evidence="4" id="KW-1185">Reference proteome</keyword>
<dbReference type="RefSeq" id="WP_086081271.1">
    <property type="nucleotide sequence ID" value="NZ_CP021111.1"/>
</dbReference>
<evidence type="ECO:0000313" key="4">
    <source>
        <dbReference type="Proteomes" id="UP000194161"/>
    </source>
</evidence>
<feature type="domain" description="Glycosyltransferase 2-like" evidence="2">
    <location>
        <begin position="12"/>
        <end position="174"/>
    </location>
</feature>
<dbReference type="Proteomes" id="UP000194161">
    <property type="component" value="Chromosome"/>
</dbReference>
<keyword evidence="1" id="KW-0812">Transmembrane</keyword>
<evidence type="ECO:0000256" key="1">
    <source>
        <dbReference type="SAM" id="Phobius"/>
    </source>
</evidence>
<organism evidence="3 4">
    <name type="scientific">Bordetella genomosp. 13</name>
    <dbReference type="NCBI Taxonomy" id="463040"/>
    <lineage>
        <taxon>Bacteria</taxon>
        <taxon>Pseudomonadati</taxon>
        <taxon>Pseudomonadota</taxon>
        <taxon>Betaproteobacteria</taxon>
        <taxon>Burkholderiales</taxon>
        <taxon>Alcaligenaceae</taxon>
        <taxon>Bordetella</taxon>
    </lineage>
</organism>
<dbReference type="SUPFAM" id="SSF53448">
    <property type="entry name" value="Nucleotide-diphospho-sugar transferases"/>
    <property type="match status" value="1"/>
</dbReference>
<accession>A0A1W6ZLF5</accession>
<keyword evidence="1" id="KW-0472">Membrane</keyword>
<name>A0A1W6ZLF5_9BORD</name>
<keyword evidence="1" id="KW-1133">Transmembrane helix</keyword>
<reference evidence="3 4" key="1">
    <citation type="submission" date="2017-05" db="EMBL/GenBank/DDBJ databases">
        <title>Complete and WGS of Bordetella genogroups.</title>
        <authorList>
            <person name="Spilker T."/>
            <person name="LiPuma J."/>
        </authorList>
    </citation>
    <scope>NUCLEOTIDE SEQUENCE [LARGE SCALE GENOMIC DNA]</scope>
    <source>
        <strain evidence="3 4">AU7206</strain>
    </source>
</reference>
<proteinExistence type="predicted"/>
<dbReference type="EMBL" id="CP021111">
    <property type="protein sequence ID" value="ARP97624.1"/>
    <property type="molecule type" value="Genomic_DNA"/>
</dbReference>
<dbReference type="InterPro" id="IPR001173">
    <property type="entry name" value="Glyco_trans_2-like"/>
</dbReference>
<feature type="transmembrane region" description="Helical" evidence="1">
    <location>
        <begin position="259"/>
        <end position="280"/>
    </location>
</feature>
<dbReference type="GO" id="GO:0016740">
    <property type="term" value="F:transferase activity"/>
    <property type="evidence" value="ECO:0007669"/>
    <property type="project" value="UniProtKB-KW"/>
</dbReference>
<keyword evidence="3" id="KW-0808">Transferase</keyword>
<dbReference type="CDD" id="cd00761">
    <property type="entry name" value="Glyco_tranf_GTA_type"/>
    <property type="match status" value="1"/>
</dbReference>
<dbReference type="PANTHER" id="PTHR43685">
    <property type="entry name" value="GLYCOSYLTRANSFERASE"/>
    <property type="match status" value="1"/>
</dbReference>
<dbReference type="Pfam" id="PF00535">
    <property type="entry name" value="Glycos_transf_2"/>
    <property type="match status" value="1"/>
</dbReference>